<evidence type="ECO:0000313" key="6">
    <source>
        <dbReference type="EMBL" id="EQD80016.1"/>
    </source>
</evidence>
<reference evidence="6" key="2">
    <citation type="journal article" date="2014" name="ISME J.">
        <title>Microbial stratification in low pH oxic and suboxic macroscopic growths along an acid mine drainage.</title>
        <authorList>
            <person name="Mendez-Garcia C."/>
            <person name="Mesa V."/>
            <person name="Sprenger R.R."/>
            <person name="Richter M."/>
            <person name="Diez M.S."/>
            <person name="Solano J."/>
            <person name="Bargiela R."/>
            <person name="Golyshina O.V."/>
            <person name="Manteca A."/>
            <person name="Ramos J.L."/>
            <person name="Gallego J.R."/>
            <person name="Llorente I."/>
            <person name="Martins Dos Santos V.A."/>
            <person name="Jensen O.N."/>
            <person name="Pelaez A.I."/>
            <person name="Sanchez J."/>
            <person name="Ferrer M."/>
        </authorList>
    </citation>
    <scope>NUCLEOTIDE SEQUENCE</scope>
</reference>
<organism evidence="6">
    <name type="scientific">mine drainage metagenome</name>
    <dbReference type="NCBI Taxonomy" id="410659"/>
    <lineage>
        <taxon>unclassified sequences</taxon>
        <taxon>metagenomes</taxon>
        <taxon>ecological metagenomes</taxon>
    </lineage>
</organism>
<keyword evidence="2 5" id="KW-0812">Transmembrane</keyword>
<gene>
    <name evidence="6" type="ORF">B1A_01331</name>
</gene>
<feature type="transmembrane region" description="Helical" evidence="5">
    <location>
        <begin position="34"/>
        <end position="64"/>
    </location>
</feature>
<dbReference type="AlphaFoldDB" id="T1C3F3"/>
<name>T1C3F3_9ZZZZ</name>
<evidence type="ECO:0000256" key="1">
    <source>
        <dbReference type="ARBA" id="ARBA00004370"/>
    </source>
</evidence>
<dbReference type="NCBIfam" id="NF010395">
    <property type="entry name" value="PRK13823.1"/>
    <property type="match status" value="1"/>
</dbReference>
<comment type="subcellular location">
    <subcellularLocation>
        <location evidence="1">Membrane</location>
    </subcellularLocation>
</comment>
<keyword evidence="3 5" id="KW-1133">Transmembrane helix</keyword>
<reference evidence="6" key="1">
    <citation type="submission" date="2013-08" db="EMBL/GenBank/DDBJ databases">
        <authorList>
            <person name="Mendez C."/>
            <person name="Richter M."/>
            <person name="Ferrer M."/>
            <person name="Sanchez J."/>
        </authorList>
    </citation>
    <scope>NUCLEOTIDE SEQUENCE</scope>
</reference>
<comment type="caution">
    <text evidence="6">The sequence shown here is derived from an EMBL/GenBank/DDBJ whole genome shotgun (WGS) entry which is preliminary data.</text>
</comment>
<evidence type="ECO:0000256" key="5">
    <source>
        <dbReference type="SAM" id="Phobius"/>
    </source>
</evidence>
<evidence type="ECO:0000256" key="2">
    <source>
        <dbReference type="ARBA" id="ARBA00022692"/>
    </source>
</evidence>
<protein>
    <submittedName>
        <fullName evidence="6">Conjugal transfer, TrbD, subgroup</fullName>
    </submittedName>
</protein>
<dbReference type="InterPro" id="IPR007792">
    <property type="entry name" value="T4SS_VirB3/TrbD/AvhB"/>
</dbReference>
<evidence type="ECO:0000256" key="4">
    <source>
        <dbReference type="ARBA" id="ARBA00023136"/>
    </source>
</evidence>
<dbReference type="Pfam" id="PF05101">
    <property type="entry name" value="VirB3"/>
    <property type="match status" value="1"/>
</dbReference>
<evidence type="ECO:0000256" key="3">
    <source>
        <dbReference type="ARBA" id="ARBA00022989"/>
    </source>
</evidence>
<sequence length="107" mass="11774">MADSENEPALPAGAAPIHESLNRPLLLLGGERTWMIVLGMLCGVFCFVLMHWWSFGLGIVLWFAGRAPLVRAAKADPQLSKTARRFLKYKAFYPAAATPFAGLKEKV</sequence>
<accession>T1C3F3</accession>
<dbReference type="EMBL" id="AUZX01001012">
    <property type="protein sequence ID" value="EQD80016.1"/>
    <property type="molecule type" value="Genomic_DNA"/>
</dbReference>
<keyword evidence="4 5" id="KW-0472">Membrane</keyword>
<proteinExistence type="predicted"/>
<dbReference type="GO" id="GO:0016020">
    <property type="term" value="C:membrane"/>
    <property type="evidence" value="ECO:0007669"/>
    <property type="project" value="UniProtKB-SubCell"/>
</dbReference>